<organism evidence="1 2">
    <name type="scientific">Candidatus Scalindua brodae</name>
    <dbReference type="NCBI Taxonomy" id="237368"/>
    <lineage>
        <taxon>Bacteria</taxon>
        <taxon>Pseudomonadati</taxon>
        <taxon>Planctomycetota</taxon>
        <taxon>Candidatus Brocadiia</taxon>
        <taxon>Candidatus Brocadiales</taxon>
        <taxon>Candidatus Scalinduaceae</taxon>
        <taxon>Candidatus Scalindua</taxon>
    </lineage>
</organism>
<name>A0A0B0EMJ6_9BACT</name>
<gene>
    <name evidence="1" type="primary">gspE_3</name>
    <name evidence="1" type="ORF">SCABRO_02391</name>
</gene>
<evidence type="ECO:0000313" key="2">
    <source>
        <dbReference type="Proteomes" id="UP000030652"/>
    </source>
</evidence>
<sequence>MSMNTELRNAIFNNMPTNELRKIAHANGMTTLAQDGLRLAREQITTLEEVIRITSLDSI</sequence>
<comment type="caution">
    <text evidence="1">The sequence shown here is derived from an EMBL/GenBank/DDBJ whole genome shotgun (WGS) entry which is preliminary data.</text>
</comment>
<dbReference type="InterPro" id="IPR027417">
    <property type="entry name" value="P-loop_NTPase"/>
</dbReference>
<dbReference type="Proteomes" id="UP000030652">
    <property type="component" value="Unassembled WGS sequence"/>
</dbReference>
<dbReference type="AlphaFoldDB" id="A0A0B0EMJ6"/>
<proteinExistence type="predicted"/>
<accession>A0A0B0EMJ6</accession>
<reference evidence="1 2" key="1">
    <citation type="submission" date="2014-10" db="EMBL/GenBank/DDBJ databases">
        <title>Draft genome of anammox bacterium scalindua brodae, obtained using differential coverage binning of sequence data from two enrichment reactors.</title>
        <authorList>
            <person name="Speth D.R."/>
            <person name="Russ L."/>
            <person name="Kartal B."/>
            <person name="Op den Camp H.J."/>
            <person name="Dutilh B.E."/>
            <person name="Jetten M.S."/>
        </authorList>
    </citation>
    <scope>NUCLEOTIDE SEQUENCE [LARGE SCALE GENOMIC DNA]</scope>
    <source>
        <strain evidence="1">RU1</strain>
    </source>
</reference>
<evidence type="ECO:0000313" key="1">
    <source>
        <dbReference type="EMBL" id="KHE91865.1"/>
    </source>
</evidence>
<protein>
    <submittedName>
        <fullName evidence="1">General secretory system type II protein, ATPase component</fullName>
    </submittedName>
</protein>
<dbReference type="Gene3D" id="3.40.50.300">
    <property type="entry name" value="P-loop containing nucleotide triphosphate hydrolases"/>
    <property type="match status" value="1"/>
</dbReference>
<dbReference type="EMBL" id="JRYO01000169">
    <property type="protein sequence ID" value="KHE91865.1"/>
    <property type="molecule type" value="Genomic_DNA"/>
</dbReference>